<reference evidence="3" key="1">
    <citation type="submission" date="2016-11" db="UniProtKB">
        <authorList>
            <consortium name="WormBaseParasite"/>
        </authorList>
    </citation>
    <scope>IDENTIFICATION</scope>
</reference>
<evidence type="ECO:0000256" key="1">
    <source>
        <dbReference type="SAM" id="Phobius"/>
    </source>
</evidence>
<feature type="transmembrane region" description="Helical" evidence="1">
    <location>
        <begin position="160"/>
        <end position="183"/>
    </location>
</feature>
<feature type="transmembrane region" description="Helical" evidence="1">
    <location>
        <begin position="120"/>
        <end position="140"/>
    </location>
</feature>
<proteinExistence type="predicted"/>
<protein>
    <submittedName>
        <fullName evidence="3">G_PROTEIN_RECEP_F1_2 domain-containing protein</fullName>
    </submittedName>
</protein>
<dbReference type="Pfam" id="PF10316">
    <property type="entry name" value="7TM_GPCR_Srbc"/>
    <property type="match status" value="1"/>
</dbReference>
<dbReference type="Proteomes" id="UP000095287">
    <property type="component" value="Unplaced"/>
</dbReference>
<feature type="transmembrane region" description="Helical" evidence="1">
    <location>
        <begin position="43"/>
        <end position="63"/>
    </location>
</feature>
<accession>A0A1I7YME2</accession>
<dbReference type="WBParaSite" id="L893_g17573.t1">
    <property type="protein sequence ID" value="L893_g17573.t1"/>
    <property type="gene ID" value="L893_g17573"/>
</dbReference>
<organism evidence="2 3">
    <name type="scientific">Steinernema glaseri</name>
    <dbReference type="NCBI Taxonomy" id="37863"/>
    <lineage>
        <taxon>Eukaryota</taxon>
        <taxon>Metazoa</taxon>
        <taxon>Ecdysozoa</taxon>
        <taxon>Nematoda</taxon>
        <taxon>Chromadorea</taxon>
        <taxon>Rhabditida</taxon>
        <taxon>Tylenchina</taxon>
        <taxon>Panagrolaimomorpha</taxon>
        <taxon>Strongyloidoidea</taxon>
        <taxon>Steinernematidae</taxon>
        <taxon>Steinernema</taxon>
    </lineage>
</organism>
<sequence length="401" mass="45710">MPPAIAYISYSTRVLCSLVTLILNPIILYHGNKSQLKYAQTSLLLFDLVMKILLALCTLVNSICILVEDSDLRHAYLVFWTTLCHQALLVVATYSDFFLTIDRIIAISYPLKYVQIRKKLVVCAAIMCTVIYLAVVALFITNKTSKISLIWLESISPDAAIAVFCFMYLTMVPLTCINAVFLWKLRLYNKRVALQSRGEDIFKMVNNIVFQQVILSTAVWIIPGVLRLIIVYGLNMEIDSSIQADPTVSLILLYMALCSVMYWRKLVKQNARIIDSSIQADPTVSLILIYMALCSVMYWRKLVKQNARIVEEVDGLRLSQYTGPSKLATHFFTCDLINHNDSVFSVTYWLRTGATWHVHRLELRNSIWVESDAILRLYANASCIELRINIALDLMCSTSER</sequence>
<evidence type="ECO:0000313" key="3">
    <source>
        <dbReference type="WBParaSite" id="L893_g17573.t1"/>
    </source>
</evidence>
<dbReference type="InterPro" id="IPR019420">
    <property type="entry name" value="7TM_GPCR_serpentine_rcpt_Srbc"/>
</dbReference>
<keyword evidence="1" id="KW-0472">Membrane</keyword>
<dbReference type="Gene3D" id="1.20.1070.10">
    <property type="entry name" value="Rhodopsin 7-helix transmembrane proteins"/>
    <property type="match status" value="1"/>
</dbReference>
<keyword evidence="1" id="KW-1133">Transmembrane helix</keyword>
<keyword evidence="1" id="KW-0812">Transmembrane</keyword>
<dbReference type="AlphaFoldDB" id="A0A1I7YME2"/>
<keyword evidence="2" id="KW-1185">Reference proteome</keyword>
<feature type="transmembrane region" description="Helical" evidence="1">
    <location>
        <begin position="75"/>
        <end position="99"/>
    </location>
</feature>
<feature type="transmembrane region" description="Helical" evidence="1">
    <location>
        <begin position="246"/>
        <end position="263"/>
    </location>
</feature>
<feature type="transmembrane region" description="Helical" evidence="1">
    <location>
        <begin position="213"/>
        <end position="234"/>
    </location>
</feature>
<feature type="transmembrane region" description="Helical" evidence="1">
    <location>
        <begin position="12"/>
        <end position="31"/>
    </location>
</feature>
<name>A0A1I7YME2_9BILA</name>
<evidence type="ECO:0000313" key="2">
    <source>
        <dbReference type="Proteomes" id="UP000095287"/>
    </source>
</evidence>